<sequence>MTDQAVDTDGAGLSQDPAAQSAFLGRTRELKELRADIERAGLDTLSGRKAPRARVLLIAGRPGSGRTALAGELAAQVAHDYPDGVLRARLSEPDGTRVPVERLARELLTELDRTEPPGADEDDLTEALRAALADRRVLLLLDAVADAEQVDALLPDTPDCLAVAVAEGPLTGIADVRPCTLGGLDTKSAVELLSRHTGSVRITVDPRAAEQLVELCQAQPAALTLAGGWLAARPQAAVADLAKHVHAESDEGSALDRVFRLVYASLPGAAARMLRLLSLAPAGLVDPHTASALAGCSVSGARTTLDDFVALGLLRAADSPLPEYEVPGCLHGRLSALARKHDRPAELQLARARMLERTVRLLQTCRAVTETDSPQAREKLLATPRDLRFPHPRAAADWLRARRPALLAAARLAVADGELDTLARRLMSQLVRAMVAHFGTRAAAPDLYGIHRLVLDVAERRALPREKAAALLNLADLDARTGRTPEALVRYRAALDAGREANDPYATGRAMESVGGAHLELGDYDRAADWFGRALAQHLARDERADAARLYGRVATAHTYAGRYGEAVRSWRAAIAGYRKSGDVGAHARALSELARVQEYAGRPEESLRTCQEAVDRARRAEDVRLQAALHLRLADTLDRLGDPTAAGLERSAAERMLREEPADACEIRSTSSED</sequence>
<protein>
    <submittedName>
        <fullName evidence="3">Tetratricopeptide repeat protein</fullName>
    </submittedName>
</protein>
<feature type="region of interest" description="Disordered" evidence="1">
    <location>
        <begin position="649"/>
        <end position="675"/>
    </location>
</feature>
<reference evidence="3 4" key="1">
    <citation type="submission" date="2024-06" db="EMBL/GenBank/DDBJ databases">
        <title>The Natural Products Discovery Center: Release of the First 8490 Sequenced Strains for Exploring Actinobacteria Biosynthetic Diversity.</title>
        <authorList>
            <person name="Kalkreuter E."/>
            <person name="Kautsar S.A."/>
            <person name="Yang D."/>
            <person name="Bader C.D."/>
            <person name="Teijaro C.N."/>
            <person name="Fluegel L."/>
            <person name="Davis C.M."/>
            <person name="Simpson J.R."/>
            <person name="Lauterbach L."/>
            <person name="Steele A.D."/>
            <person name="Gui C."/>
            <person name="Meng S."/>
            <person name="Li G."/>
            <person name="Viehrig K."/>
            <person name="Ye F."/>
            <person name="Su P."/>
            <person name="Kiefer A.F."/>
            <person name="Nichols A."/>
            <person name="Cepeda A.J."/>
            <person name="Yan W."/>
            <person name="Fan B."/>
            <person name="Jiang Y."/>
            <person name="Adhikari A."/>
            <person name="Zheng C.-J."/>
            <person name="Schuster L."/>
            <person name="Cowan T.M."/>
            <person name="Smanski M.J."/>
            <person name="Chevrette M.G."/>
            <person name="De Carvalho L.P.S."/>
            <person name="Shen B."/>
        </authorList>
    </citation>
    <scope>NUCLEOTIDE SEQUENCE [LARGE SCALE GENOMIC DNA]</scope>
    <source>
        <strain evidence="3 4">NPDC001615</strain>
    </source>
</reference>
<evidence type="ECO:0000313" key="3">
    <source>
        <dbReference type="EMBL" id="MER6169247.1"/>
    </source>
</evidence>
<evidence type="ECO:0000256" key="1">
    <source>
        <dbReference type="SAM" id="MobiDB-lite"/>
    </source>
</evidence>
<gene>
    <name evidence="3" type="ORF">ABT188_32655</name>
</gene>
<dbReference type="Proteomes" id="UP001496720">
    <property type="component" value="Unassembled WGS sequence"/>
</dbReference>
<dbReference type="SUPFAM" id="SSF52540">
    <property type="entry name" value="P-loop containing nucleoside triphosphate hydrolases"/>
    <property type="match status" value="1"/>
</dbReference>
<dbReference type="Pfam" id="PF13424">
    <property type="entry name" value="TPR_12"/>
    <property type="match status" value="1"/>
</dbReference>
<dbReference type="InterPro" id="IPR027417">
    <property type="entry name" value="P-loop_NTPase"/>
</dbReference>
<dbReference type="InterPro" id="IPR019734">
    <property type="entry name" value="TPR_rpt"/>
</dbReference>
<keyword evidence="4" id="KW-1185">Reference proteome</keyword>
<dbReference type="EMBL" id="JBEOZY010000061">
    <property type="protein sequence ID" value="MER6169247.1"/>
    <property type="molecule type" value="Genomic_DNA"/>
</dbReference>
<feature type="compositionally biased region" description="Basic and acidic residues" evidence="1">
    <location>
        <begin position="652"/>
        <end position="662"/>
    </location>
</feature>
<organism evidence="3 4">
    <name type="scientific">Streptomyces violaceorubidus</name>
    <dbReference type="NCBI Taxonomy" id="284042"/>
    <lineage>
        <taxon>Bacteria</taxon>
        <taxon>Bacillati</taxon>
        <taxon>Actinomycetota</taxon>
        <taxon>Actinomycetes</taxon>
        <taxon>Kitasatosporales</taxon>
        <taxon>Streptomycetaceae</taxon>
        <taxon>Streptomyces</taxon>
    </lineage>
</organism>
<dbReference type="Gene3D" id="3.40.50.300">
    <property type="entry name" value="P-loop containing nucleotide triphosphate hydrolases"/>
    <property type="match status" value="1"/>
</dbReference>
<dbReference type="SMART" id="SM00028">
    <property type="entry name" value="TPR"/>
    <property type="match status" value="4"/>
</dbReference>
<evidence type="ECO:0000313" key="4">
    <source>
        <dbReference type="Proteomes" id="UP001496720"/>
    </source>
</evidence>
<dbReference type="SUPFAM" id="SSF48452">
    <property type="entry name" value="TPR-like"/>
    <property type="match status" value="1"/>
</dbReference>
<dbReference type="Gene3D" id="1.25.40.10">
    <property type="entry name" value="Tetratricopeptide repeat domain"/>
    <property type="match status" value="1"/>
</dbReference>
<comment type="caution">
    <text evidence="3">The sequence shown here is derived from an EMBL/GenBank/DDBJ whole genome shotgun (WGS) entry which is preliminary data.</text>
</comment>
<proteinExistence type="predicted"/>
<name>A0ABV1T5J1_9ACTN</name>
<dbReference type="PANTHER" id="PTHR47691:SF3">
    <property type="entry name" value="HTH-TYPE TRANSCRIPTIONAL REGULATOR RV0890C-RELATED"/>
    <property type="match status" value="1"/>
</dbReference>
<evidence type="ECO:0000259" key="2">
    <source>
        <dbReference type="Pfam" id="PF00931"/>
    </source>
</evidence>
<dbReference type="PANTHER" id="PTHR47691">
    <property type="entry name" value="REGULATOR-RELATED"/>
    <property type="match status" value="1"/>
</dbReference>
<dbReference type="InterPro" id="IPR011990">
    <property type="entry name" value="TPR-like_helical_dom_sf"/>
</dbReference>
<accession>A0ABV1T5J1</accession>
<dbReference type="Pfam" id="PF00931">
    <property type="entry name" value="NB-ARC"/>
    <property type="match status" value="1"/>
</dbReference>
<feature type="domain" description="NB-ARC" evidence="2">
    <location>
        <begin position="51"/>
        <end position="153"/>
    </location>
</feature>
<dbReference type="InterPro" id="IPR002182">
    <property type="entry name" value="NB-ARC"/>
</dbReference>
<dbReference type="RefSeq" id="WP_352150432.1">
    <property type="nucleotide sequence ID" value="NZ_JBEOZY010000061.1"/>
</dbReference>